<reference evidence="2" key="1">
    <citation type="journal article" date="2023" name="Nat. Plants">
        <title>Single-cell RNA sequencing provides a high-resolution roadmap for understanding the multicellular compartmentation of specialized metabolism.</title>
        <authorList>
            <person name="Sun S."/>
            <person name="Shen X."/>
            <person name="Li Y."/>
            <person name="Li Y."/>
            <person name="Wang S."/>
            <person name="Li R."/>
            <person name="Zhang H."/>
            <person name="Shen G."/>
            <person name="Guo B."/>
            <person name="Wei J."/>
            <person name="Xu J."/>
            <person name="St-Pierre B."/>
            <person name="Chen S."/>
            <person name="Sun C."/>
        </authorList>
    </citation>
    <scope>NUCLEOTIDE SEQUENCE [LARGE SCALE GENOMIC DNA]</scope>
</reference>
<evidence type="ECO:0000313" key="2">
    <source>
        <dbReference type="Proteomes" id="UP001060085"/>
    </source>
</evidence>
<proteinExistence type="predicted"/>
<keyword evidence="2" id="KW-1185">Reference proteome</keyword>
<comment type="caution">
    <text evidence="1">The sequence shown here is derived from an EMBL/GenBank/DDBJ whole genome shotgun (WGS) entry which is preliminary data.</text>
</comment>
<gene>
    <name evidence="1" type="ORF">M9H77_14900</name>
</gene>
<protein>
    <submittedName>
        <fullName evidence="1">Uncharacterized protein</fullName>
    </submittedName>
</protein>
<evidence type="ECO:0000313" key="1">
    <source>
        <dbReference type="EMBL" id="KAI5674536.1"/>
    </source>
</evidence>
<sequence>MTRNQISVKVNVQRKVLADVSNIRGSFAKPSSQDKSKSLKLAADTWSASSSSSKPLTANARTNLTGATGGQKTSKNACPSSYSMRLSPISAACKDVKATSNDLRSETQGRKLVSSAISRTSGSKHLPPTRTSLPVSRQVNKANPDIKEESTERLEGSRGKFGFPVKPKVSRSVASQISYTRNHHWKTRAVFDCDMKFDSGSSVPVLQYA</sequence>
<dbReference type="Proteomes" id="UP001060085">
    <property type="component" value="Linkage Group LG03"/>
</dbReference>
<name>A0ACC0BPD1_CATRO</name>
<organism evidence="1 2">
    <name type="scientific">Catharanthus roseus</name>
    <name type="common">Madagascar periwinkle</name>
    <name type="synonym">Vinca rosea</name>
    <dbReference type="NCBI Taxonomy" id="4058"/>
    <lineage>
        <taxon>Eukaryota</taxon>
        <taxon>Viridiplantae</taxon>
        <taxon>Streptophyta</taxon>
        <taxon>Embryophyta</taxon>
        <taxon>Tracheophyta</taxon>
        <taxon>Spermatophyta</taxon>
        <taxon>Magnoliopsida</taxon>
        <taxon>eudicotyledons</taxon>
        <taxon>Gunneridae</taxon>
        <taxon>Pentapetalae</taxon>
        <taxon>asterids</taxon>
        <taxon>lamiids</taxon>
        <taxon>Gentianales</taxon>
        <taxon>Apocynaceae</taxon>
        <taxon>Rauvolfioideae</taxon>
        <taxon>Vinceae</taxon>
        <taxon>Catharanthinae</taxon>
        <taxon>Catharanthus</taxon>
    </lineage>
</organism>
<dbReference type="EMBL" id="CM044703">
    <property type="protein sequence ID" value="KAI5674536.1"/>
    <property type="molecule type" value="Genomic_DNA"/>
</dbReference>
<accession>A0ACC0BPD1</accession>